<dbReference type="OrthoDB" id="871140at2"/>
<dbReference type="GO" id="GO:0042158">
    <property type="term" value="P:lipoprotein biosynthetic process"/>
    <property type="evidence" value="ECO:0007669"/>
    <property type="project" value="UniProtKB-UniRule"/>
</dbReference>
<dbReference type="PANTHER" id="PTHR30589:SF0">
    <property type="entry name" value="PHOSPHATIDYLGLYCEROL--PROLIPOPROTEIN DIACYLGLYCERYL TRANSFERASE"/>
    <property type="match status" value="1"/>
</dbReference>
<organism evidence="8 9">
    <name type="scientific">Allopseudospirillum japonicum</name>
    <dbReference type="NCBI Taxonomy" id="64971"/>
    <lineage>
        <taxon>Bacteria</taxon>
        <taxon>Pseudomonadati</taxon>
        <taxon>Pseudomonadota</taxon>
        <taxon>Gammaproteobacteria</taxon>
        <taxon>Oceanospirillales</taxon>
        <taxon>Oceanospirillaceae</taxon>
        <taxon>Allopseudospirillum</taxon>
    </lineage>
</organism>
<gene>
    <name evidence="7" type="primary">lgt</name>
    <name evidence="8" type="ORF">SAMN05421831_10811</name>
</gene>
<evidence type="ECO:0000256" key="4">
    <source>
        <dbReference type="ARBA" id="ARBA00022692"/>
    </source>
</evidence>
<keyword evidence="6 7" id="KW-0472">Membrane</keyword>
<dbReference type="GO" id="GO:0008961">
    <property type="term" value="F:phosphatidylglycerol-prolipoprotein diacylglyceryl transferase activity"/>
    <property type="evidence" value="ECO:0007669"/>
    <property type="project" value="UniProtKB-UniRule"/>
</dbReference>
<evidence type="ECO:0000256" key="5">
    <source>
        <dbReference type="ARBA" id="ARBA00022989"/>
    </source>
</evidence>
<dbReference type="PROSITE" id="PS01311">
    <property type="entry name" value="LGT"/>
    <property type="match status" value="1"/>
</dbReference>
<evidence type="ECO:0000256" key="2">
    <source>
        <dbReference type="ARBA" id="ARBA00022475"/>
    </source>
</evidence>
<keyword evidence="8" id="KW-0449">Lipoprotein</keyword>
<dbReference type="EC" id="2.5.1.145" evidence="7"/>
<feature type="transmembrane region" description="Helical" evidence="7">
    <location>
        <begin position="94"/>
        <end position="111"/>
    </location>
</feature>
<feature type="transmembrane region" description="Helical" evidence="7">
    <location>
        <begin position="236"/>
        <end position="259"/>
    </location>
</feature>
<comment type="similarity">
    <text evidence="1 7">Belongs to the Lgt family.</text>
</comment>
<evidence type="ECO:0000313" key="8">
    <source>
        <dbReference type="EMBL" id="SEI70377.1"/>
    </source>
</evidence>
<keyword evidence="9" id="KW-1185">Reference proteome</keyword>
<dbReference type="PANTHER" id="PTHR30589">
    <property type="entry name" value="PROLIPOPROTEIN DIACYLGLYCERYL TRANSFERASE"/>
    <property type="match status" value="1"/>
</dbReference>
<evidence type="ECO:0000256" key="1">
    <source>
        <dbReference type="ARBA" id="ARBA00007150"/>
    </source>
</evidence>
<comment type="pathway">
    <text evidence="7">Protein modification; lipoprotein biosynthesis (diacylglyceryl transfer).</text>
</comment>
<dbReference type="InterPro" id="IPR001640">
    <property type="entry name" value="Lgt"/>
</dbReference>
<name>A0A1H6SZW5_9GAMM</name>
<keyword evidence="3 7" id="KW-0808">Transferase</keyword>
<dbReference type="Pfam" id="PF01790">
    <property type="entry name" value="LGT"/>
    <property type="match status" value="1"/>
</dbReference>
<comment type="function">
    <text evidence="7">Catalyzes the transfer of the diacylglyceryl group from phosphatidylglycerol to the sulfhydryl group of the N-terminal cysteine of a prolipoprotein, the first step in the formation of mature lipoproteins.</text>
</comment>
<proteinExistence type="inferred from homology"/>
<feature type="transmembrane region" description="Helical" evidence="7">
    <location>
        <begin position="206"/>
        <end position="224"/>
    </location>
</feature>
<dbReference type="HAMAP" id="MF_01147">
    <property type="entry name" value="Lgt"/>
    <property type="match status" value="1"/>
</dbReference>
<feature type="binding site" evidence="7">
    <location>
        <position position="147"/>
    </location>
    <ligand>
        <name>a 1,2-diacyl-sn-glycero-3-phospho-(1'-sn-glycerol)</name>
        <dbReference type="ChEBI" id="CHEBI:64716"/>
    </ligand>
</feature>
<feature type="transmembrane region" description="Helical" evidence="7">
    <location>
        <begin position="54"/>
        <end position="74"/>
    </location>
</feature>
<evidence type="ECO:0000256" key="6">
    <source>
        <dbReference type="ARBA" id="ARBA00023136"/>
    </source>
</evidence>
<dbReference type="RefSeq" id="WP_093310022.1">
    <property type="nucleotide sequence ID" value="NZ_FNYH01000008.1"/>
</dbReference>
<keyword evidence="5 7" id="KW-1133">Transmembrane helix</keyword>
<protein>
    <recommendedName>
        <fullName evidence="7">Phosphatidylglycerol--prolipoprotein diacylglyceryl transferase</fullName>
        <ecNumber evidence="7">2.5.1.145</ecNumber>
    </recommendedName>
</protein>
<dbReference type="AlphaFoldDB" id="A0A1H6SZW5"/>
<keyword evidence="4 7" id="KW-0812">Transmembrane</keyword>
<dbReference type="NCBIfam" id="TIGR00544">
    <property type="entry name" value="lgt"/>
    <property type="match status" value="1"/>
</dbReference>
<sequence length="265" mass="29524">MWVYPEIDPIALQLGPLSIHWYGLMYVVSFAAVWALAHRRRAALGLTGEQIQDLIFYAALGVVLGGRFGYALFYHFDRVLAEPLWIFKVWEGGMSFHGGLLGVLLALLLFVRRYTLSAAQHSGLQHPFWRLSDFIAPLVPIGLGAGRIGNFIGGELWGRPTDLPWGMVFPHVDALARHPSQLYQATLEGLGLFVLLHWYQSHPRPAGAVSGVFLLGYASARFVAEFARQPDAHLGLLMMGLSMGQILTLPMFLVGAWLLQQAYRR</sequence>
<keyword evidence="2 7" id="KW-1003">Cell membrane</keyword>
<dbReference type="STRING" id="64971.SAMN05421831_10811"/>
<dbReference type="UniPathway" id="UPA00664"/>
<reference evidence="9" key="1">
    <citation type="submission" date="2016-10" db="EMBL/GenBank/DDBJ databases">
        <authorList>
            <person name="Varghese N."/>
            <person name="Submissions S."/>
        </authorList>
    </citation>
    <scope>NUCLEOTIDE SEQUENCE [LARGE SCALE GENOMIC DNA]</scope>
    <source>
        <strain evidence="9">DSM 7165</strain>
    </source>
</reference>
<comment type="catalytic activity">
    <reaction evidence="7">
        <text>L-cysteinyl-[prolipoprotein] + a 1,2-diacyl-sn-glycero-3-phospho-(1'-sn-glycerol) = an S-1,2-diacyl-sn-glyceryl-L-cysteinyl-[prolipoprotein] + sn-glycerol 1-phosphate + H(+)</text>
        <dbReference type="Rhea" id="RHEA:56712"/>
        <dbReference type="Rhea" id="RHEA-COMP:14679"/>
        <dbReference type="Rhea" id="RHEA-COMP:14680"/>
        <dbReference type="ChEBI" id="CHEBI:15378"/>
        <dbReference type="ChEBI" id="CHEBI:29950"/>
        <dbReference type="ChEBI" id="CHEBI:57685"/>
        <dbReference type="ChEBI" id="CHEBI:64716"/>
        <dbReference type="ChEBI" id="CHEBI:140658"/>
        <dbReference type="EC" id="2.5.1.145"/>
    </reaction>
</comment>
<evidence type="ECO:0000256" key="7">
    <source>
        <dbReference type="HAMAP-Rule" id="MF_01147"/>
    </source>
</evidence>
<dbReference type="Proteomes" id="UP000242999">
    <property type="component" value="Unassembled WGS sequence"/>
</dbReference>
<feature type="transmembrane region" description="Helical" evidence="7">
    <location>
        <begin position="20"/>
        <end position="38"/>
    </location>
</feature>
<accession>A0A1H6SZW5</accession>
<evidence type="ECO:0000256" key="3">
    <source>
        <dbReference type="ARBA" id="ARBA00022679"/>
    </source>
</evidence>
<evidence type="ECO:0000313" key="9">
    <source>
        <dbReference type="Proteomes" id="UP000242999"/>
    </source>
</evidence>
<dbReference type="EMBL" id="FNYH01000008">
    <property type="protein sequence ID" value="SEI70377.1"/>
    <property type="molecule type" value="Genomic_DNA"/>
</dbReference>
<comment type="subcellular location">
    <subcellularLocation>
        <location evidence="7">Cell membrane</location>
        <topology evidence="7">Multi-pass membrane protein</topology>
    </subcellularLocation>
</comment>
<dbReference type="GO" id="GO:0005886">
    <property type="term" value="C:plasma membrane"/>
    <property type="evidence" value="ECO:0007669"/>
    <property type="project" value="UniProtKB-SubCell"/>
</dbReference>